<proteinExistence type="predicted"/>
<dbReference type="SMART" id="SM00966">
    <property type="entry name" value="SpoVT_AbrB"/>
    <property type="match status" value="1"/>
</dbReference>
<dbReference type="InterPro" id="IPR007159">
    <property type="entry name" value="SpoVT-AbrB_dom"/>
</dbReference>
<dbReference type="RefSeq" id="WP_087913084.1">
    <property type="nucleotide sequence ID" value="NZ_CP132483.1"/>
</dbReference>
<dbReference type="EMBL" id="CP132483">
    <property type="protein sequence ID" value="WLV80687.1"/>
    <property type="molecule type" value="Genomic_DNA"/>
</dbReference>
<evidence type="ECO:0000259" key="1">
    <source>
        <dbReference type="SMART" id="SM00966"/>
    </source>
</evidence>
<evidence type="ECO:0000313" key="3">
    <source>
        <dbReference type="Proteomes" id="UP001230566"/>
    </source>
</evidence>
<dbReference type="GO" id="GO:0003677">
    <property type="term" value="F:DNA binding"/>
    <property type="evidence" value="ECO:0007669"/>
    <property type="project" value="UniProtKB-KW"/>
</dbReference>
<dbReference type="SUPFAM" id="SSF89447">
    <property type="entry name" value="AbrB/MazE/MraZ-like"/>
    <property type="match status" value="1"/>
</dbReference>
<dbReference type="InterPro" id="IPR037914">
    <property type="entry name" value="SpoVT-AbrB_sf"/>
</dbReference>
<keyword evidence="2" id="KW-0238">DNA-binding</keyword>
<gene>
    <name evidence="2" type="ORF">LACSTY_002777</name>
</gene>
<accession>A0ABY9LAD3</accession>
<reference evidence="2 3" key="1">
    <citation type="submission" date="2023-08" db="EMBL/GenBank/DDBJ databases">
        <authorList>
            <person name="Buchebner-Jance M."/>
        </authorList>
    </citation>
    <scope>NUCLEOTIDE SEQUENCE [LARGE SCALE GENOMIC DNA]</scope>
    <source>
        <strain evidence="2 3">NCIMB 15473</strain>
    </source>
</reference>
<dbReference type="Proteomes" id="UP001230566">
    <property type="component" value="Chromosome"/>
</dbReference>
<organism evidence="2 3">
    <name type="scientific">Lacticaseibacillus styriensis</name>
    <dbReference type="NCBI Taxonomy" id="3068306"/>
    <lineage>
        <taxon>Bacteria</taxon>
        <taxon>Bacillati</taxon>
        <taxon>Bacillota</taxon>
        <taxon>Bacilli</taxon>
        <taxon>Lactobacillales</taxon>
        <taxon>Lactobacillaceae</taxon>
        <taxon>Lacticaseibacillus</taxon>
    </lineage>
</organism>
<keyword evidence="3" id="KW-1185">Reference proteome</keyword>
<name>A0ABY9LAD3_9LACO</name>
<dbReference type="NCBIfam" id="TIGR01439">
    <property type="entry name" value="lp_hng_hel_AbrB"/>
    <property type="match status" value="1"/>
</dbReference>
<dbReference type="Gene3D" id="2.10.260.10">
    <property type="match status" value="1"/>
</dbReference>
<dbReference type="Pfam" id="PF04014">
    <property type="entry name" value="MazE_antitoxin"/>
    <property type="match status" value="1"/>
</dbReference>
<feature type="domain" description="SpoVT-AbrB" evidence="1">
    <location>
        <begin position="12"/>
        <end position="58"/>
    </location>
</feature>
<sequence length="85" mass="9807">MMPIGENKYLEGNVTSEGRVTIPAEFRRRMGITKGARIRFDLDKDGVLELRVVKDDQTHDKEALDNAVEVLLDKYHVAMDYLKDR</sequence>
<evidence type="ECO:0000313" key="2">
    <source>
        <dbReference type="EMBL" id="WLV80687.1"/>
    </source>
</evidence>
<protein>
    <submittedName>
        <fullName evidence="2">AbrB/MazE/SpoVT family DNA-binding domain-containing protein</fullName>
    </submittedName>
</protein>